<gene>
    <name evidence="1" type="ORF">SAMN06265222_10255</name>
</gene>
<dbReference type="Gene3D" id="3.40.1410.10">
    <property type="entry name" value="Chorismate lyase-like"/>
    <property type="match status" value="1"/>
</dbReference>
<dbReference type="RefSeq" id="WP_283431394.1">
    <property type="nucleotide sequence ID" value="NZ_FXUG01000002.1"/>
</dbReference>
<accession>A0ABY1PT56</accession>
<protein>
    <submittedName>
        <fullName evidence="1">Uncharacterized protein</fullName>
    </submittedName>
</protein>
<keyword evidence="2" id="KW-1185">Reference proteome</keyword>
<proteinExistence type="predicted"/>
<dbReference type="Proteomes" id="UP001158067">
    <property type="component" value="Unassembled WGS sequence"/>
</dbReference>
<evidence type="ECO:0000313" key="2">
    <source>
        <dbReference type="Proteomes" id="UP001158067"/>
    </source>
</evidence>
<sequence length="226" mass="25055">MLNHSTSHPNDPQPVVKHPNDAVAAEPESNYPVQISSLLSQFYSSSQTLADFELAASVPAPNDQLLDHNHHMTVTVEAFHNEQVDVVVHRSRSILASGESVWHNDKNLKTAERLSIAEQTVSYSREITLVTQQSRKVVQYGIVRLDPAMLQRAVWLGIAGGEIPLGRVLINHQVLRSVELCQLWKVKSGIALSALLETDVDQIVYGRTALIRCDDNPAIELLEIVC</sequence>
<reference evidence="1 2" key="1">
    <citation type="submission" date="2017-05" db="EMBL/GenBank/DDBJ databases">
        <authorList>
            <person name="Varghese N."/>
            <person name="Submissions S."/>
        </authorList>
    </citation>
    <scope>NUCLEOTIDE SEQUENCE [LARGE SCALE GENOMIC DNA]</scope>
    <source>
        <strain evidence="1 2">DSM 25457</strain>
    </source>
</reference>
<dbReference type="SUPFAM" id="SSF64288">
    <property type="entry name" value="Chorismate lyase-like"/>
    <property type="match status" value="1"/>
</dbReference>
<dbReference type="EMBL" id="FXUG01000002">
    <property type="protein sequence ID" value="SMP46049.1"/>
    <property type="molecule type" value="Genomic_DNA"/>
</dbReference>
<name>A0ABY1PT56_9BACT</name>
<dbReference type="InterPro" id="IPR028978">
    <property type="entry name" value="Chorismate_lyase_/UTRA_dom_sf"/>
</dbReference>
<evidence type="ECO:0000313" key="1">
    <source>
        <dbReference type="EMBL" id="SMP46049.1"/>
    </source>
</evidence>
<organism evidence="1 2">
    <name type="scientific">Neorhodopirellula lusitana</name>
    <dbReference type="NCBI Taxonomy" id="445327"/>
    <lineage>
        <taxon>Bacteria</taxon>
        <taxon>Pseudomonadati</taxon>
        <taxon>Planctomycetota</taxon>
        <taxon>Planctomycetia</taxon>
        <taxon>Pirellulales</taxon>
        <taxon>Pirellulaceae</taxon>
        <taxon>Neorhodopirellula</taxon>
    </lineage>
</organism>
<comment type="caution">
    <text evidence="1">The sequence shown here is derived from an EMBL/GenBank/DDBJ whole genome shotgun (WGS) entry which is preliminary data.</text>
</comment>